<dbReference type="InterPro" id="IPR008930">
    <property type="entry name" value="Terpenoid_cyclase/PrenylTrfase"/>
</dbReference>
<dbReference type="Pfam" id="PF07677">
    <property type="entry name" value="A2M_recep"/>
    <property type="match status" value="1"/>
</dbReference>
<dbReference type="InterPro" id="IPR009048">
    <property type="entry name" value="A-macroglobulin_rcpt-bd"/>
</dbReference>
<dbReference type="PANTHER" id="PTHR11412">
    <property type="entry name" value="MACROGLOBULIN / COMPLEMENT"/>
    <property type="match status" value="1"/>
</dbReference>
<dbReference type="EMBL" id="BLXT01002163">
    <property type="protein sequence ID" value="GFN91718.1"/>
    <property type="molecule type" value="Genomic_DNA"/>
</dbReference>
<evidence type="ECO:0000313" key="2">
    <source>
        <dbReference type="EMBL" id="GFN91718.1"/>
    </source>
</evidence>
<protein>
    <submittedName>
        <fullName evidence="2">Alpha-2-macroglobulin-like protein</fullName>
    </submittedName>
</protein>
<dbReference type="Pfam" id="PF07678">
    <property type="entry name" value="TED_complement"/>
    <property type="match status" value="1"/>
</dbReference>
<accession>A0AAV3ZCU3</accession>
<dbReference type="InterPro" id="IPR011626">
    <property type="entry name" value="Alpha-macroglobulin_TED"/>
</dbReference>
<dbReference type="InterPro" id="IPR036595">
    <property type="entry name" value="A-macroglobulin_rcpt-bd_sf"/>
</dbReference>
<sequence>MASYALMAYLQFSPHHAEKIALWLTRQRNSFGGFSSTQDTVVALDALSQFAASVHSGDPAGLKINVIFNGTAGPSSVEFNVSEGESNTRFLLQSEPIPALPTTLHISTSGTGCALVQANVRYNKPARAYVRGEKPNFTLKIYTRLYQHDRNKCDYRTMLIKIKSRRGHTVSKGMGLLTLRMVTSWSPTPRSLAKLERLLPKIGIKKADYVEEEGVLHIYFDEFGKKAKRFSVDIVQSQDLRVPRPKTAEARVVEYYETGVTTFQKYRIKTTCGSKTKIPKKKKGNTATKATIQKASTVSANTSSNCPECITTLDIPANFRSAVCNASAVYKGLAGRTGLHSLKLGQDLRPKKKLFGLRLFASYQLPPGCSCPLLSPVGSPRKVFIVTSRKVSQKLLILDRNSIIMKISRKARDEIRAAKKTCPLQEKE</sequence>
<reference evidence="2 3" key="1">
    <citation type="journal article" date="2021" name="Elife">
        <title>Chloroplast acquisition without the gene transfer in kleptoplastic sea slugs, Plakobranchus ocellatus.</title>
        <authorList>
            <person name="Maeda T."/>
            <person name="Takahashi S."/>
            <person name="Yoshida T."/>
            <person name="Shimamura S."/>
            <person name="Takaki Y."/>
            <person name="Nagai Y."/>
            <person name="Toyoda A."/>
            <person name="Suzuki Y."/>
            <person name="Arimoto A."/>
            <person name="Ishii H."/>
            <person name="Satoh N."/>
            <person name="Nishiyama T."/>
            <person name="Hasebe M."/>
            <person name="Maruyama T."/>
            <person name="Minagawa J."/>
            <person name="Obokata J."/>
            <person name="Shigenobu S."/>
        </authorList>
    </citation>
    <scope>NUCLEOTIDE SEQUENCE [LARGE SCALE GENOMIC DNA]</scope>
</reference>
<dbReference type="GO" id="GO:0005615">
    <property type="term" value="C:extracellular space"/>
    <property type="evidence" value="ECO:0007669"/>
    <property type="project" value="InterPro"/>
</dbReference>
<dbReference type="SUPFAM" id="SSF49410">
    <property type="entry name" value="Alpha-macroglobulin receptor domain"/>
    <property type="match status" value="1"/>
</dbReference>
<evidence type="ECO:0000259" key="1">
    <source>
        <dbReference type="SMART" id="SM01361"/>
    </source>
</evidence>
<comment type="caution">
    <text evidence="2">The sequence shown here is derived from an EMBL/GenBank/DDBJ whole genome shotgun (WGS) entry which is preliminary data.</text>
</comment>
<dbReference type="InterPro" id="IPR050473">
    <property type="entry name" value="A2M/Complement_sys"/>
</dbReference>
<feature type="domain" description="Alpha-macroglobulin receptor-binding" evidence="1">
    <location>
        <begin position="172"/>
        <end position="266"/>
    </location>
</feature>
<dbReference type="AlphaFoldDB" id="A0AAV3ZCU3"/>
<dbReference type="SMART" id="SM01361">
    <property type="entry name" value="A2M_recep"/>
    <property type="match status" value="1"/>
</dbReference>
<organism evidence="2 3">
    <name type="scientific">Plakobranchus ocellatus</name>
    <dbReference type="NCBI Taxonomy" id="259542"/>
    <lineage>
        <taxon>Eukaryota</taxon>
        <taxon>Metazoa</taxon>
        <taxon>Spiralia</taxon>
        <taxon>Lophotrochozoa</taxon>
        <taxon>Mollusca</taxon>
        <taxon>Gastropoda</taxon>
        <taxon>Heterobranchia</taxon>
        <taxon>Euthyneura</taxon>
        <taxon>Panpulmonata</taxon>
        <taxon>Sacoglossa</taxon>
        <taxon>Placobranchoidea</taxon>
        <taxon>Plakobranchidae</taxon>
        <taxon>Plakobranchus</taxon>
    </lineage>
</organism>
<name>A0AAV3ZCU3_9GAST</name>
<evidence type="ECO:0000313" key="3">
    <source>
        <dbReference type="Proteomes" id="UP000735302"/>
    </source>
</evidence>
<proteinExistence type="predicted"/>
<dbReference type="Gene3D" id="1.50.10.20">
    <property type="match status" value="1"/>
</dbReference>
<dbReference type="SUPFAM" id="SSF48239">
    <property type="entry name" value="Terpenoid cyclases/Protein prenyltransferases"/>
    <property type="match status" value="1"/>
</dbReference>
<dbReference type="PANTHER" id="PTHR11412:SF171">
    <property type="entry name" value="PREGNANCY ZONE PROTEIN-LIKE PROTEIN"/>
    <property type="match status" value="1"/>
</dbReference>
<gene>
    <name evidence="2" type="ORF">PoB_001822400</name>
</gene>
<dbReference type="Proteomes" id="UP000735302">
    <property type="component" value="Unassembled WGS sequence"/>
</dbReference>
<keyword evidence="3" id="KW-1185">Reference proteome</keyword>
<dbReference type="Gene3D" id="2.60.40.690">
    <property type="entry name" value="Alpha-macroglobulin, receptor-binding domain"/>
    <property type="match status" value="1"/>
</dbReference>